<dbReference type="EMBL" id="CP022572">
    <property type="protein sequence ID" value="AZU60416.1"/>
    <property type="molecule type" value="Genomic_DNA"/>
</dbReference>
<name>A0A3Q9QWI4_9BACI</name>
<feature type="domain" description="Glycosyltransferase 2-like" evidence="1">
    <location>
        <begin position="11"/>
        <end position="140"/>
    </location>
</feature>
<dbReference type="PANTHER" id="PTHR43685:SF2">
    <property type="entry name" value="GLYCOSYLTRANSFERASE 2-LIKE DOMAIN-CONTAINING PROTEIN"/>
    <property type="match status" value="1"/>
</dbReference>
<proteinExistence type="predicted"/>
<dbReference type="SUPFAM" id="SSF53448">
    <property type="entry name" value="Nucleotide-diphospho-sugar transferases"/>
    <property type="match status" value="1"/>
</dbReference>
<dbReference type="KEGG" id="nmk:CHR53_03545"/>
<dbReference type="PANTHER" id="PTHR43685">
    <property type="entry name" value="GLYCOSYLTRANSFERASE"/>
    <property type="match status" value="1"/>
</dbReference>
<evidence type="ECO:0000313" key="2">
    <source>
        <dbReference type="EMBL" id="AZU60416.1"/>
    </source>
</evidence>
<dbReference type="Gene3D" id="3.90.550.10">
    <property type="entry name" value="Spore Coat Polysaccharide Biosynthesis Protein SpsA, Chain A"/>
    <property type="match status" value="1"/>
</dbReference>
<keyword evidence="3" id="KW-1185">Reference proteome</keyword>
<dbReference type="Pfam" id="PF00535">
    <property type="entry name" value="Glycos_transf_2"/>
    <property type="match status" value="1"/>
</dbReference>
<dbReference type="InterPro" id="IPR029044">
    <property type="entry name" value="Nucleotide-diphossugar_trans"/>
</dbReference>
<protein>
    <recommendedName>
        <fullName evidence="1">Glycosyltransferase 2-like domain-containing protein</fullName>
    </recommendedName>
</protein>
<dbReference type="STRING" id="1193713.GCA_001636315_03227"/>
<organism evidence="2 3">
    <name type="scientific">Neobacillus mesonae</name>
    <dbReference type="NCBI Taxonomy" id="1193713"/>
    <lineage>
        <taxon>Bacteria</taxon>
        <taxon>Bacillati</taxon>
        <taxon>Bacillota</taxon>
        <taxon>Bacilli</taxon>
        <taxon>Bacillales</taxon>
        <taxon>Bacillaceae</taxon>
        <taxon>Neobacillus</taxon>
    </lineage>
</organism>
<dbReference type="InterPro" id="IPR001173">
    <property type="entry name" value="Glyco_trans_2-like"/>
</dbReference>
<accession>A0A3Q9QWI4</accession>
<dbReference type="Proteomes" id="UP000282892">
    <property type="component" value="Chromosome"/>
</dbReference>
<sequence length="244" mass="28639">MLTEVNKGVSIVVSTNKEGFLENIFLNFENQNWDTKELIIILNNDSLILEEWVNKVEQTNHVTVYQLSQSVSLGECLNFGVDKAKYEYIAKFDDDDYYGPSYLAEAMDAFDKKNADVVGKRTYFMYNSLKKDLRLRFPRREHKFFSKVHGGTIIATKEVFQKVRFANISIGEDVDFLYHCRQQGFKIYSTSRYNYTYIRRGDGSHTWKPKLQYLLATSLRIIKTNDFKSYVNNYSDDKHGRHFS</sequence>
<dbReference type="OrthoDB" id="6713581at2"/>
<evidence type="ECO:0000313" key="3">
    <source>
        <dbReference type="Proteomes" id="UP000282892"/>
    </source>
</evidence>
<reference evidence="2 3" key="1">
    <citation type="submission" date="2017-07" db="EMBL/GenBank/DDBJ databases">
        <title>The complete genome sequence of Bacillus mesonae strain H20-5, an efficient strain improving plant abiotic stress resistance.</title>
        <authorList>
            <person name="Kim S.Y."/>
            <person name="Song H."/>
            <person name="Sang M.K."/>
            <person name="Weon H.-Y."/>
            <person name="Song J."/>
        </authorList>
    </citation>
    <scope>NUCLEOTIDE SEQUENCE [LARGE SCALE GENOMIC DNA]</scope>
    <source>
        <strain evidence="2 3">H20-5</strain>
    </source>
</reference>
<dbReference type="InterPro" id="IPR050834">
    <property type="entry name" value="Glycosyltransf_2"/>
</dbReference>
<gene>
    <name evidence="2" type="ORF">CHR53_03545</name>
</gene>
<dbReference type="CDD" id="cd00761">
    <property type="entry name" value="Glyco_tranf_GTA_type"/>
    <property type="match status" value="1"/>
</dbReference>
<dbReference type="AlphaFoldDB" id="A0A3Q9QWI4"/>
<evidence type="ECO:0000259" key="1">
    <source>
        <dbReference type="Pfam" id="PF00535"/>
    </source>
</evidence>